<keyword evidence="3 5" id="KW-0067">ATP-binding</keyword>
<evidence type="ECO:0000259" key="4">
    <source>
        <dbReference type="PROSITE" id="PS50893"/>
    </source>
</evidence>
<dbReference type="PANTHER" id="PTHR42711:SF17">
    <property type="entry name" value="ABC TRANSPORTER ATP-BINDING PROTEIN"/>
    <property type="match status" value="1"/>
</dbReference>
<reference evidence="5" key="1">
    <citation type="journal article" date="2021" name="PeerJ">
        <title>Extensive microbial diversity within the chicken gut microbiome revealed by metagenomics and culture.</title>
        <authorList>
            <person name="Gilroy R."/>
            <person name="Ravi A."/>
            <person name="Getino M."/>
            <person name="Pursley I."/>
            <person name="Horton D.L."/>
            <person name="Alikhan N.F."/>
            <person name="Baker D."/>
            <person name="Gharbi K."/>
            <person name="Hall N."/>
            <person name="Watson M."/>
            <person name="Adriaenssens E.M."/>
            <person name="Foster-Nyarko E."/>
            <person name="Jarju S."/>
            <person name="Secka A."/>
            <person name="Antonio M."/>
            <person name="Oren A."/>
            <person name="Chaudhuri R.R."/>
            <person name="La Ragione R."/>
            <person name="Hildebrand F."/>
            <person name="Pallen M.J."/>
        </authorList>
    </citation>
    <scope>NUCLEOTIDE SEQUENCE</scope>
    <source>
        <strain evidence="5">CHK188-5543</strain>
    </source>
</reference>
<dbReference type="InterPro" id="IPR050763">
    <property type="entry name" value="ABC_transporter_ATP-binding"/>
</dbReference>
<evidence type="ECO:0000256" key="1">
    <source>
        <dbReference type="ARBA" id="ARBA00022448"/>
    </source>
</evidence>
<dbReference type="SUPFAM" id="SSF52540">
    <property type="entry name" value="P-loop containing nucleoside triphosphate hydrolases"/>
    <property type="match status" value="1"/>
</dbReference>
<dbReference type="GO" id="GO:0005524">
    <property type="term" value="F:ATP binding"/>
    <property type="evidence" value="ECO:0007669"/>
    <property type="project" value="UniProtKB-KW"/>
</dbReference>
<dbReference type="InterPro" id="IPR003593">
    <property type="entry name" value="AAA+_ATPase"/>
</dbReference>
<dbReference type="GO" id="GO:0016887">
    <property type="term" value="F:ATP hydrolysis activity"/>
    <property type="evidence" value="ECO:0007669"/>
    <property type="project" value="InterPro"/>
</dbReference>
<proteinExistence type="predicted"/>
<feature type="domain" description="ABC transporter" evidence="4">
    <location>
        <begin position="2"/>
        <end position="219"/>
    </location>
</feature>
<organism evidence="5 6">
    <name type="scientific">Candidatus Anaerotruncus excrementipullorum</name>
    <dbReference type="NCBI Taxonomy" id="2838465"/>
    <lineage>
        <taxon>Bacteria</taxon>
        <taxon>Bacillati</taxon>
        <taxon>Bacillota</taxon>
        <taxon>Clostridia</taxon>
        <taxon>Eubacteriales</taxon>
        <taxon>Oscillospiraceae</taxon>
        <taxon>Anaerotruncus</taxon>
    </lineage>
</organism>
<dbReference type="Proteomes" id="UP000886800">
    <property type="component" value="Unassembled WGS sequence"/>
</dbReference>
<keyword evidence="2" id="KW-0547">Nucleotide-binding</keyword>
<sequence>MFQLQGLTKAYGPARVLQGVDLELRPGEAVCLAGANAAGKTTLLTIAAGLQKADGGRILREGKLGYLPQESSLLEDLTVEENLALWYAANRRPKAALFAPQSPEQALELEPHRKKRVSRVSGGIKRRAGLAAALSGRPQWLLMDEPFTALDLQSRQVILTLLHTLRGEGTGILFSSHDPAAIAACADRLLLLKAGRIQEELDLSQVPPPKRLTRTIEILANA</sequence>
<dbReference type="EMBL" id="DXES01000121">
    <property type="protein sequence ID" value="HIX65670.1"/>
    <property type="molecule type" value="Genomic_DNA"/>
</dbReference>
<gene>
    <name evidence="5" type="ORF">H9736_05415</name>
</gene>
<comment type="caution">
    <text evidence="5">The sequence shown here is derived from an EMBL/GenBank/DDBJ whole genome shotgun (WGS) entry which is preliminary data.</text>
</comment>
<dbReference type="PANTHER" id="PTHR42711">
    <property type="entry name" value="ABC TRANSPORTER ATP-BINDING PROTEIN"/>
    <property type="match status" value="1"/>
</dbReference>
<keyword evidence="1" id="KW-0813">Transport</keyword>
<name>A0A9D1WRW5_9FIRM</name>
<evidence type="ECO:0000256" key="3">
    <source>
        <dbReference type="ARBA" id="ARBA00022840"/>
    </source>
</evidence>
<accession>A0A9D1WRW5</accession>
<dbReference type="CDD" id="cd03230">
    <property type="entry name" value="ABC_DR_subfamily_A"/>
    <property type="match status" value="1"/>
</dbReference>
<dbReference type="Pfam" id="PF00005">
    <property type="entry name" value="ABC_tran"/>
    <property type="match status" value="1"/>
</dbReference>
<evidence type="ECO:0000256" key="2">
    <source>
        <dbReference type="ARBA" id="ARBA00022741"/>
    </source>
</evidence>
<dbReference type="SMART" id="SM00382">
    <property type="entry name" value="AAA"/>
    <property type="match status" value="1"/>
</dbReference>
<protein>
    <submittedName>
        <fullName evidence="5">ABC transporter ATP-binding protein</fullName>
    </submittedName>
</protein>
<dbReference type="InterPro" id="IPR027417">
    <property type="entry name" value="P-loop_NTPase"/>
</dbReference>
<dbReference type="Gene3D" id="3.40.50.300">
    <property type="entry name" value="P-loop containing nucleotide triphosphate hydrolases"/>
    <property type="match status" value="1"/>
</dbReference>
<dbReference type="InterPro" id="IPR003439">
    <property type="entry name" value="ABC_transporter-like_ATP-bd"/>
</dbReference>
<evidence type="ECO:0000313" key="6">
    <source>
        <dbReference type="Proteomes" id="UP000886800"/>
    </source>
</evidence>
<reference evidence="5" key="2">
    <citation type="submission" date="2021-04" db="EMBL/GenBank/DDBJ databases">
        <authorList>
            <person name="Gilroy R."/>
        </authorList>
    </citation>
    <scope>NUCLEOTIDE SEQUENCE</scope>
    <source>
        <strain evidence="5">CHK188-5543</strain>
    </source>
</reference>
<dbReference type="PROSITE" id="PS50893">
    <property type="entry name" value="ABC_TRANSPORTER_2"/>
    <property type="match status" value="1"/>
</dbReference>
<evidence type="ECO:0000313" key="5">
    <source>
        <dbReference type="EMBL" id="HIX65670.1"/>
    </source>
</evidence>
<dbReference type="AlphaFoldDB" id="A0A9D1WRW5"/>